<dbReference type="PANTHER" id="PTHR10174:SF130">
    <property type="entry name" value="ALPHA-TOCOPHEROL TRANSFER PROTEIN-LIKE"/>
    <property type="match status" value="1"/>
</dbReference>
<evidence type="ECO:0000259" key="1">
    <source>
        <dbReference type="PROSITE" id="PS50191"/>
    </source>
</evidence>
<dbReference type="SUPFAM" id="SSF52087">
    <property type="entry name" value="CRAL/TRIO domain"/>
    <property type="match status" value="1"/>
</dbReference>
<sequence length="141" mass="16132">MLAQSSSSTLNADNQCAVYIGIFVDKTAESNLQWGRYEKQGVDVLQKAMPLRLKQIHIVNEPPIFSAVLRVLRPFMQEKLKSRFFCHGKDMSSLHRHIDPSCLPEDFGGSRPRMDYTSRNWYLQIKRLDAAVAGVTLDRAY</sequence>
<dbReference type="PROSITE" id="PS50191">
    <property type="entry name" value="CRAL_TRIO"/>
    <property type="match status" value="1"/>
</dbReference>
<keyword evidence="3" id="KW-1185">Reference proteome</keyword>
<dbReference type="InterPro" id="IPR036865">
    <property type="entry name" value="CRAL-TRIO_dom_sf"/>
</dbReference>
<dbReference type="CDD" id="cd00170">
    <property type="entry name" value="SEC14"/>
    <property type="match status" value="1"/>
</dbReference>
<evidence type="ECO:0000313" key="3">
    <source>
        <dbReference type="Proteomes" id="UP001159363"/>
    </source>
</evidence>
<dbReference type="EMBL" id="JARBHB010000015">
    <property type="protein sequence ID" value="KAJ8867346.1"/>
    <property type="molecule type" value="Genomic_DNA"/>
</dbReference>
<evidence type="ECO:0000313" key="2">
    <source>
        <dbReference type="EMBL" id="KAJ8867346.1"/>
    </source>
</evidence>
<dbReference type="PRINTS" id="PR00180">
    <property type="entry name" value="CRETINALDHBP"/>
</dbReference>
<dbReference type="PANTHER" id="PTHR10174">
    <property type="entry name" value="ALPHA-TOCOPHEROL TRANSFER PROTEIN-RELATED"/>
    <property type="match status" value="1"/>
</dbReference>
<accession>A0ABQ9G8J1</accession>
<dbReference type="Pfam" id="PF00650">
    <property type="entry name" value="CRAL_TRIO"/>
    <property type="match status" value="1"/>
</dbReference>
<dbReference type="InterPro" id="IPR001251">
    <property type="entry name" value="CRAL-TRIO_dom"/>
</dbReference>
<comment type="caution">
    <text evidence="2">The sequence shown here is derived from an EMBL/GenBank/DDBJ whole genome shotgun (WGS) entry which is preliminary data.</text>
</comment>
<reference evidence="2 3" key="1">
    <citation type="submission" date="2023-02" db="EMBL/GenBank/DDBJ databases">
        <title>LHISI_Scaffold_Assembly.</title>
        <authorList>
            <person name="Stuart O.P."/>
            <person name="Cleave R."/>
            <person name="Magrath M.J.L."/>
            <person name="Mikheyev A.S."/>
        </authorList>
    </citation>
    <scope>NUCLEOTIDE SEQUENCE [LARGE SCALE GENOMIC DNA]</scope>
    <source>
        <strain evidence="2">Daus_M_001</strain>
        <tissue evidence="2">Leg muscle</tissue>
    </source>
</reference>
<dbReference type="Proteomes" id="UP001159363">
    <property type="component" value="Chromosome 14"/>
</dbReference>
<name>A0ABQ9G8J1_9NEOP</name>
<feature type="domain" description="CRAL-TRIO" evidence="1">
    <location>
        <begin position="1"/>
        <end position="115"/>
    </location>
</feature>
<organism evidence="2 3">
    <name type="scientific">Dryococelus australis</name>
    <dbReference type="NCBI Taxonomy" id="614101"/>
    <lineage>
        <taxon>Eukaryota</taxon>
        <taxon>Metazoa</taxon>
        <taxon>Ecdysozoa</taxon>
        <taxon>Arthropoda</taxon>
        <taxon>Hexapoda</taxon>
        <taxon>Insecta</taxon>
        <taxon>Pterygota</taxon>
        <taxon>Neoptera</taxon>
        <taxon>Polyneoptera</taxon>
        <taxon>Phasmatodea</taxon>
        <taxon>Verophasmatodea</taxon>
        <taxon>Anareolatae</taxon>
        <taxon>Phasmatidae</taxon>
        <taxon>Eurycanthinae</taxon>
        <taxon>Dryococelus</taxon>
    </lineage>
</organism>
<gene>
    <name evidence="2" type="ORF">PR048_031147</name>
</gene>
<protein>
    <recommendedName>
        <fullName evidence="1">CRAL-TRIO domain-containing protein</fullName>
    </recommendedName>
</protein>
<proteinExistence type="predicted"/>
<dbReference type="Gene3D" id="3.40.525.10">
    <property type="entry name" value="CRAL-TRIO lipid binding domain"/>
    <property type="match status" value="1"/>
</dbReference>